<accession>A0A6B9FKG3</accession>
<gene>
    <name evidence="6" type="ORF">MMSR116_11930</name>
</gene>
<dbReference type="PROSITE" id="PS01081">
    <property type="entry name" value="HTH_TETR_1"/>
    <property type="match status" value="1"/>
</dbReference>
<sequence length="173" mass="19074">MDLFTERGYERTTAAEIAARVGVTERTFFRYFPDKREVLFDGEAVLRTALTAAIAKAPVALGPLAALFWSFRSIEPLLEGNRPYSKPRHEIIARTPALYERELAKTAALTAALAEALRERGVAELRAALAARIGMAAFVHAVICWLDDPAPTLTERLERTFTEAIALLAEAES</sequence>
<feature type="domain" description="HTH tetR-type" evidence="5">
    <location>
        <begin position="1"/>
        <end position="50"/>
    </location>
</feature>
<dbReference type="InterPro" id="IPR009057">
    <property type="entry name" value="Homeodomain-like_sf"/>
</dbReference>
<reference evidence="6 7" key="2">
    <citation type="journal article" date="2013" name="Genome Announc.">
        <title>Draft Genome Sequence of Methylobacterium mesophilicum Strain SR1.6/6, Isolated from Citrus sinensis.</title>
        <authorList>
            <person name="Marinho Almeida D."/>
            <person name="Dini-Andreote F."/>
            <person name="Camargo Neves A.A."/>
            <person name="Juca Ramos R.T."/>
            <person name="Andreote F.D."/>
            <person name="Carneiro A.R."/>
            <person name="Oliveira de Souza Lima A."/>
            <person name="Caracciolo Gomes de Sa P.H."/>
            <person name="Ribeiro Barbosa M.S."/>
            <person name="Araujo W.L."/>
            <person name="Silva A."/>
        </authorList>
    </citation>
    <scope>NUCLEOTIDE SEQUENCE [LARGE SCALE GENOMIC DNA]</scope>
    <source>
        <strain evidence="6 7">SR1.6/6</strain>
    </source>
</reference>
<evidence type="ECO:0000256" key="4">
    <source>
        <dbReference type="PROSITE-ProRule" id="PRU00335"/>
    </source>
</evidence>
<proteinExistence type="predicted"/>
<protein>
    <submittedName>
        <fullName evidence="6">TetR family transcriptional regulator</fullName>
    </submittedName>
</protein>
<dbReference type="InterPro" id="IPR050109">
    <property type="entry name" value="HTH-type_TetR-like_transc_reg"/>
</dbReference>
<dbReference type="GO" id="GO:0000976">
    <property type="term" value="F:transcription cis-regulatory region binding"/>
    <property type="evidence" value="ECO:0007669"/>
    <property type="project" value="TreeGrafter"/>
</dbReference>
<evidence type="ECO:0000256" key="3">
    <source>
        <dbReference type="ARBA" id="ARBA00023163"/>
    </source>
</evidence>
<dbReference type="OrthoDB" id="9811084at2"/>
<evidence type="ECO:0000313" key="6">
    <source>
        <dbReference type="EMBL" id="QGY02502.1"/>
    </source>
</evidence>
<keyword evidence="2 4" id="KW-0238">DNA-binding</keyword>
<dbReference type="KEGG" id="mmes:MMSR116_11930"/>
<dbReference type="InterPro" id="IPR001647">
    <property type="entry name" value="HTH_TetR"/>
</dbReference>
<evidence type="ECO:0000256" key="1">
    <source>
        <dbReference type="ARBA" id="ARBA00023015"/>
    </source>
</evidence>
<dbReference type="Gene3D" id="1.10.357.10">
    <property type="entry name" value="Tetracycline Repressor, domain 2"/>
    <property type="match status" value="1"/>
</dbReference>
<organism evidence="6 7">
    <name type="scientific">Methylobacterium mesophilicum SR1.6/6</name>
    <dbReference type="NCBI Taxonomy" id="908290"/>
    <lineage>
        <taxon>Bacteria</taxon>
        <taxon>Pseudomonadati</taxon>
        <taxon>Pseudomonadota</taxon>
        <taxon>Alphaproteobacteria</taxon>
        <taxon>Hyphomicrobiales</taxon>
        <taxon>Methylobacteriaceae</taxon>
        <taxon>Methylobacterium</taxon>
    </lineage>
</organism>
<keyword evidence="1" id="KW-0805">Transcription regulation</keyword>
<dbReference type="PANTHER" id="PTHR30055">
    <property type="entry name" value="HTH-TYPE TRANSCRIPTIONAL REGULATOR RUTR"/>
    <property type="match status" value="1"/>
</dbReference>
<dbReference type="GO" id="GO:0003700">
    <property type="term" value="F:DNA-binding transcription factor activity"/>
    <property type="evidence" value="ECO:0007669"/>
    <property type="project" value="TreeGrafter"/>
</dbReference>
<reference evidence="6 7" key="1">
    <citation type="journal article" date="2012" name="Genet. Mol. Biol.">
        <title>Analysis of 16S rRNA and mxaF genes revealing insights into Methylobacterium niche-specific plant association.</title>
        <authorList>
            <person name="Dourado M.N."/>
            <person name="Andreote F.D."/>
            <person name="Dini-Andreote F."/>
            <person name="Conti R."/>
            <person name="Araujo J.M."/>
            <person name="Araujo W.L."/>
        </authorList>
    </citation>
    <scope>NUCLEOTIDE SEQUENCE [LARGE SCALE GENOMIC DNA]</scope>
    <source>
        <strain evidence="6 7">SR1.6/6</strain>
    </source>
</reference>
<evidence type="ECO:0000256" key="2">
    <source>
        <dbReference type="ARBA" id="ARBA00023125"/>
    </source>
</evidence>
<dbReference type="RefSeq" id="WP_106428217.1">
    <property type="nucleotide sequence ID" value="NZ_CP043538.1"/>
</dbReference>
<keyword evidence="3" id="KW-0804">Transcription</keyword>
<dbReference type="Proteomes" id="UP000012488">
    <property type="component" value="Chromosome"/>
</dbReference>
<name>A0A6B9FKG3_9HYPH</name>
<feature type="DNA-binding region" description="H-T-H motif" evidence="4">
    <location>
        <begin position="13"/>
        <end position="32"/>
    </location>
</feature>
<dbReference type="EMBL" id="CP043538">
    <property type="protein sequence ID" value="QGY02502.1"/>
    <property type="molecule type" value="Genomic_DNA"/>
</dbReference>
<evidence type="ECO:0000313" key="7">
    <source>
        <dbReference type="Proteomes" id="UP000012488"/>
    </source>
</evidence>
<dbReference type="AlphaFoldDB" id="A0A6B9FKG3"/>
<dbReference type="PANTHER" id="PTHR30055:SF238">
    <property type="entry name" value="MYCOFACTOCIN BIOSYNTHESIS TRANSCRIPTIONAL REGULATOR MFTR-RELATED"/>
    <property type="match status" value="1"/>
</dbReference>
<dbReference type="PROSITE" id="PS50977">
    <property type="entry name" value="HTH_TETR_2"/>
    <property type="match status" value="1"/>
</dbReference>
<dbReference type="SUPFAM" id="SSF46689">
    <property type="entry name" value="Homeodomain-like"/>
    <property type="match status" value="1"/>
</dbReference>
<evidence type="ECO:0000259" key="5">
    <source>
        <dbReference type="PROSITE" id="PS50977"/>
    </source>
</evidence>
<dbReference type="Pfam" id="PF00440">
    <property type="entry name" value="TetR_N"/>
    <property type="match status" value="1"/>
</dbReference>
<dbReference type="InterPro" id="IPR023772">
    <property type="entry name" value="DNA-bd_HTH_TetR-type_CS"/>
</dbReference>